<comment type="caution">
    <text evidence="1">The sequence shown here is derived from an EMBL/GenBank/DDBJ whole genome shotgun (WGS) entry which is preliminary data.</text>
</comment>
<dbReference type="Proteomes" id="UP001318860">
    <property type="component" value="Unassembled WGS sequence"/>
</dbReference>
<sequence>MDAQEKLTALKKAYADIILNISKEAAARVMSSERRAARCQHDLKVGKEEALRMLMRLKQMMDSKISQAKVASLNQQNKIEELEAQLRKLKI</sequence>
<dbReference type="EMBL" id="JABTTQ020002554">
    <property type="protein sequence ID" value="KAK6123435.1"/>
    <property type="molecule type" value="Genomic_DNA"/>
</dbReference>
<proteinExistence type="predicted"/>
<dbReference type="PANTHER" id="PTHR34778:SF2">
    <property type="entry name" value="OS02G0580700 PROTEIN"/>
    <property type="match status" value="1"/>
</dbReference>
<dbReference type="PANTHER" id="PTHR34778">
    <property type="entry name" value="OS02G0580700 PROTEIN"/>
    <property type="match status" value="1"/>
</dbReference>
<reference evidence="1 2" key="1">
    <citation type="journal article" date="2021" name="Comput. Struct. Biotechnol. J.">
        <title>De novo genome assembly of the potent medicinal plant Rehmannia glutinosa using nanopore technology.</title>
        <authorList>
            <person name="Ma L."/>
            <person name="Dong C."/>
            <person name="Song C."/>
            <person name="Wang X."/>
            <person name="Zheng X."/>
            <person name="Niu Y."/>
            <person name="Chen S."/>
            <person name="Feng W."/>
        </authorList>
    </citation>
    <scope>NUCLEOTIDE SEQUENCE [LARGE SCALE GENOMIC DNA]</scope>
    <source>
        <strain evidence="1">DH-2019</strain>
    </source>
</reference>
<evidence type="ECO:0000313" key="1">
    <source>
        <dbReference type="EMBL" id="KAK6123435.1"/>
    </source>
</evidence>
<gene>
    <name evidence="1" type="ORF">DH2020_042817</name>
</gene>
<accession>A0ABR0UNA4</accession>
<name>A0ABR0UNA4_REHGL</name>
<protein>
    <submittedName>
        <fullName evidence="1">Uncharacterized protein</fullName>
    </submittedName>
</protein>
<evidence type="ECO:0000313" key="2">
    <source>
        <dbReference type="Proteomes" id="UP001318860"/>
    </source>
</evidence>
<organism evidence="1 2">
    <name type="scientific">Rehmannia glutinosa</name>
    <name type="common">Chinese foxglove</name>
    <dbReference type="NCBI Taxonomy" id="99300"/>
    <lineage>
        <taxon>Eukaryota</taxon>
        <taxon>Viridiplantae</taxon>
        <taxon>Streptophyta</taxon>
        <taxon>Embryophyta</taxon>
        <taxon>Tracheophyta</taxon>
        <taxon>Spermatophyta</taxon>
        <taxon>Magnoliopsida</taxon>
        <taxon>eudicotyledons</taxon>
        <taxon>Gunneridae</taxon>
        <taxon>Pentapetalae</taxon>
        <taxon>asterids</taxon>
        <taxon>lamiids</taxon>
        <taxon>Lamiales</taxon>
        <taxon>Orobanchaceae</taxon>
        <taxon>Rehmannieae</taxon>
        <taxon>Rehmannia</taxon>
    </lineage>
</organism>
<keyword evidence="2" id="KW-1185">Reference proteome</keyword>